<evidence type="ECO:0008006" key="4">
    <source>
        <dbReference type="Google" id="ProtNLM"/>
    </source>
</evidence>
<dbReference type="SUPFAM" id="SSF53850">
    <property type="entry name" value="Periplasmic binding protein-like II"/>
    <property type="match status" value="1"/>
</dbReference>
<evidence type="ECO:0000256" key="1">
    <source>
        <dbReference type="SAM" id="SignalP"/>
    </source>
</evidence>
<evidence type="ECO:0000313" key="3">
    <source>
        <dbReference type="Proteomes" id="UP000216998"/>
    </source>
</evidence>
<sequence length="248" mass="27159">MLVLVTPLLTAPSLAAGSIVSYGAADAPEIILMLSMSPNNVDVTGVPHRALGQWLALLADGARVRLTIRPVTDKERLDDLMRNPDTCSLNYARLPVREKNVNWLYKMKRDRIVFVTRANDPFNGRLADLLSVASGQVGAPSGIYRTILDSRGIRHIVVDDHRQLAQMVDAGHPRFGLMLDSSLSAPEIKALKLRVVAELPEVGFWLACSHAMPLDVRLRISTVLYTPAAQRLHREATSARTAAADAEP</sequence>
<comment type="caution">
    <text evidence="2">The sequence shown here is derived from an EMBL/GenBank/DDBJ whole genome shotgun (WGS) entry which is preliminary data.</text>
</comment>
<name>A0A255YTW6_9PROT</name>
<proteinExistence type="predicted"/>
<dbReference type="EMBL" id="NOXU01000031">
    <property type="protein sequence ID" value="OYQ32686.1"/>
    <property type="molecule type" value="Genomic_DNA"/>
</dbReference>
<feature type="chain" id="PRO_5012242676" description="Solute-binding protein family 3/N-terminal domain-containing protein" evidence="1">
    <location>
        <begin position="16"/>
        <end position="248"/>
    </location>
</feature>
<accession>A0A255YTW6</accession>
<gene>
    <name evidence="2" type="ORF">CHU95_18145</name>
</gene>
<protein>
    <recommendedName>
        <fullName evidence="4">Solute-binding protein family 3/N-terminal domain-containing protein</fullName>
    </recommendedName>
</protein>
<dbReference type="AlphaFoldDB" id="A0A255YTW6"/>
<keyword evidence="3" id="KW-1185">Reference proteome</keyword>
<organism evidence="2 3">
    <name type="scientific">Niveispirillum lacus</name>
    <dbReference type="NCBI Taxonomy" id="1981099"/>
    <lineage>
        <taxon>Bacteria</taxon>
        <taxon>Pseudomonadati</taxon>
        <taxon>Pseudomonadota</taxon>
        <taxon>Alphaproteobacteria</taxon>
        <taxon>Rhodospirillales</taxon>
        <taxon>Azospirillaceae</taxon>
        <taxon>Niveispirillum</taxon>
    </lineage>
</organism>
<dbReference type="Proteomes" id="UP000216998">
    <property type="component" value="Unassembled WGS sequence"/>
</dbReference>
<evidence type="ECO:0000313" key="2">
    <source>
        <dbReference type="EMBL" id="OYQ32686.1"/>
    </source>
</evidence>
<keyword evidence="1" id="KW-0732">Signal</keyword>
<feature type="signal peptide" evidence="1">
    <location>
        <begin position="1"/>
        <end position="15"/>
    </location>
</feature>
<reference evidence="2 3" key="1">
    <citation type="submission" date="2017-07" db="EMBL/GenBank/DDBJ databases">
        <title>Niveispirillum cyanobacteriorum sp. nov., isolated from cyanobacterial aggregates in a eutrophic lake.</title>
        <authorList>
            <person name="Cai H."/>
        </authorList>
    </citation>
    <scope>NUCLEOTIDE SEQUENCE [LARGE SCALE GENOMIC DNA]</scope>
    <source>
        <strain evidence="3">TH1-14</strain>
    </source>
</reference>